<sequence length="101" mass="11869">MIILNRYRVADKRRFKAFLVTSTVLLLLLTSMITYTVKAYSYSEIKYIELQINSGDTIWDIAREYGQNSSIRKDVYEIMEFNNLQDGYIYPGQTIKVPIKN</sequence>
<dbReference type="OrthoDB" id="1716479at2"/>
<dbReference type="InterPro" id="IPR036779">
    <property type="entry name" value="LysM_dom_sf"/>
</dbReference>
<dbReference type="Gene3D" id="3.10.350.10">
    <property type="entry name" value="LysM domain"/>
    <property type="match status" value="1"/>
</dbReference>
<protein>
    <submittedName>
        <fullName evidence="2">LysM domain-containing protein</fullName>
    </submittedName>
</protein>
<dbReference type="AlphaFoldDB" id="A0A1M6DCQ7"/>
<dbReference type="EMBL" id="FQZL01000006">
    <property type="protein sequence ID" value="SHI70788.1"/>
    <property type="molecule type" value="Genomic_DNA"/>
</dbReference>
<dbReference type="CDD" id="cd00118">
    <property type="entry name" value="LysM"/>
    <property type="match status" value="1"/>
</dbReference>
<dbReference type="STRING" id="1121476.SAMN02745751_00856"/>
<evidence type="ECO:0000313" key="2">
    <source>
        <dbReference type="EMBL" id="SHI70788.1"/>
    </source>
</evidence>
<evidence type="ECO:0000259" key="1">
    <source>
        <dbReference type="PROSITE" id="PS51782"/>
    </source>
</evidence>
<proteinExistence type="predicted"/>
<accession>A0A1M6DCQ7</accession>
<dbReference type="Proteomes" id="UP000184052">
    <property type="component" value="Unassembled WGS sequence"/>
</dbReference>
<dbReference type="RefSeq" id="WP_073047678.1">
    <property type="nucleotide sequence ID" value="NZ_FQZL01000006.1"/>
</dbReference>
<keyword evidence="3" id="KW-1185">Reference proteome</keyword>
<feature type="domain" description="LysM" evidence="1">
    <location>
        <begin position="48"/>
        <end position="97"/>
    </location>
</feature>
<dbReference type="PROSITE" id="PS51782">
    <property type="entry name" value="LYSM"/>
    <property type="match status" value="1"/>
</dbReference>
<dbReference type="Pfam" id="PF01476">
    <property type="entry name" value="LysM"/>
    <property type="match status" value="1"/>
</dbReference>
<organism evidence="2 3">
    <name type="scientific">Dethiosulfatibacter aminovorans DSM 17477</name>
    <dbReference type="NCBI Taxonomy" id="1121476"/>
    <lineage>
        <taxon>Bacteria</taxon>
        <taxon>Bacillati</taxon>
        <taxon>Bacillota</taxon>
        <taxon>Tissierellia</taxon>
        <taxon>Dethiosulfatibacter</taxon>
    </lineage>
</organism>
<reference evidence="2 3" key="1">
    <citation type="submission" date="2016-11" db="EMBL/GenBank/DDBJ databases">
        <authorList>
            <person name="Jaros S."/>
            <person name="Januszkiewicz K."/>
            <person name="Wedrychowicz H."/>
        </authorList>
    </citation>
    <scope>NUCLEOTIDE SEQUENCE [LARGE SCALE GENOMIC DNA]</scope>
    <source>
        <strain evidence="2 3">DSM 17477</strain>
    </source>
</reference>
<dbReference type="SUPFAM" id="SSF54106">
    <property type="entry name" value="LysM domain"/>
    <property type="match status" value="1"/>
</dbReference>
<gene>
    <name evidence="2" type="ORF">SAMN02745751_00856</name>
</gene>
<dbReference type="InterPro" id="IPR018392">
    <property type="entry name" value="LysM"/>
</dbReference>
<name>A0A1M6DCQ7_9FIRM</name>
<evidence type="ECO:0000313" key="3">
    <source>
        <dbReference type="Proteomes" id="UP000184052"/>
    </source>
</evidence>
<dbReference type="SMART" id="SM00257">
    <property type="entry name" value="LysM"/>
    <property type="match status" value="1"/>
</dbReference>